<reference evidence="2" key="2">
    <citation type="submission" date="2021-04" db="EMBL/GenBank/DDBJ databases">
        <authorList>
            <person name="Gilroy R."/>
        </authorList>
    </citation>
    <scope>NUCLEOTIDE SEQUENCE</scope>
    <source>
        <strain evidence="2">CHK169-4300</strain>
    </source>
</reference>
<proteinExistence type="predicted"/>
<evidence type="ECO:0000313" key="2">
    <source>
        <dbReference type="EMBL" id="HIZ70337.1"/>
    </source>
</evidence>
<evidence type="ECO:0000256" key="1">
    <source>
        <dbReference type="SAM" id="Coils"/>
    </source>
</evidence>
<reference evidence="2" key="1">
    <citation type="journal article" date="2021" name="PeerJ">
        <title>Extensive microbial diversity within the chicken gut microbiome revealed by metagenomics and culture.</title>
        <authorList>
            <person name="Gilroy R."/>
            <person name="Ravi A."/>
            <person name="Getino M."/>
            <person name="Pursley I."/>
            <person name="Horton D.L."/>
            <person name="Alikhan N.F."/>
            <person name="Baker D."/>
            <person name="Gharbi K."/>
            <person name="Hall N."/>
            <person name="Watson M."/>
            <person name="Adriaenssens E.M."/>
            <person name="Foster-Nyarko E."/>
            <person name="Jarju S."/>
            <person name="Secka A."/>
            <person name="Antonio M."/>
            <person name="Oren A."/>
            <person name="Chaudhuri R.R."/>
            <person name="La Ragione R."/>
            <person name="Hildebrand F."/>
            <person name="Pallen M.J."/>
        </authorList>
    </citation>
    <scope>NUCLEOTIDE SEQUENCE</scope>
    <source>
        <strain evidence="2">CHK169-4300</strain>
    </source>
</reference>
<dbReference type="Proteomes" id="UP000824106">
    <property type="component" value="Unassembled WGS sequence"/>
</dbReference>
<gene>
    <name evidence="2" type="ORF">H9808_00945</name>
</gene>
<name>A0A9D2G0S4_9LACT</name>
<evidence type="ECO:0000313" key="3">
    <source>
        <dbReference type="Proteomes" id="UP000824106"/>
    </source>
</evidence>
<protein>
    <submittedName>
        <fullName evidence="2">DNA recombinase</fullName>
    </submittedName>
</protein>
<organism evidence="2 3">
    <name type="scientific">Candidatus Atopostipes pullistercoris</name>
    <dbReference type="NCBI Taxonomy" id="2838467"/>
    <lineage>
        <taxon>Bacteria</taxon>
        <taxon>Bacillati</taxon>
        <taxon>Bacillota</taxon>
        <taxon>Bacilli</taxon>
        <taxon>Lactobacillales</taxon>
        <taxon>Carnobacteriaceae</taxon>
        <taxon>Atopostipes</taxon>
    </lineage>
</organism>
<accession>A0A9D2G0S4</accession>
<feature type="coiled-coil region" evidence="1">
    <location>
        <begin position="29"/>
        <end position="83"/>
    </location>
</feature>
<comment type="caution">
    <text evidence="2">The sequence shown here is derived from an EMBL/GenBank/DDBJ whole genome shotgun (WGS) entry which is preliminary data.</text>
</comment>
<sequence length="134" mass="15433">MALGKKDTMNETLQRNVETVLTGTYGVPLTEIDARLEELQKELLKVANAKGNYDSIVDEIYSLREAKQNAQMDNAEREGMKQRISEMQQFLAEQTQNITEYDEQLVRRLIEKITVYGERVTVEFKSGTSVDVRR</sequence>
<keyword evidence="1" id="KW-0175">Coiled coil</keyword>
<dbReference type="EMBL" id="DXAZ01000012">
    <property type="protein sequence ID" value="HIZ70337.1"/>
    <property type="molecule type" value="Genomic_DNA"/>
</dbReference>
<dbReference type="AlphaFoldDB" id="A0A9D2G0S4"/>